<organism evidence="1 2">
    <name type="scientific">Flavonifractor plautii ATCC 29863</name>
    <dbReference type="NCBI Taxonomy" id="411475"/>
    <lineage>
        <taxon>Bacteria</taxon>
        <taxon>Bacillati</taxon>
        <taxon>Bacillota</taxon>
        <taxon>Clostridia</taxon>
        <taxon>Eubacteriales</taxon>
        <taxon>Oscillospiraceae</taxon>
        <taxon>Flavonifractor</taxon>
    </lineage>
</organism>
<evidence type="ECO:0000313" key="1">
    <source>
        <dbReference type="EMBL" id="EHM49439.1"/>
    </source>
</evidence>
<reference evidence="1 2" key="1">
    <citation type="submission" date="2011-08" db="EMBL/GenBank/DDBJ databases">
        <authorList>
            <person name="Weinstock G."/>
            <person name="Sodergren E."/>
            <person name="Clifton S."/>
            <person name="Fulton L."/>
            <person name="Fulton B."/>
            <person name="Courtney L."/>
            <person name="Fronick C."/>
            <person name="Harrison M."/>
            <person name="Strong C."/>
            <person name="Farmer C."/>
            <person name="Delahaunty K."/>
            <person name="Markovic C."/>
            <person name="Hall O."/>
            <person name="Minx P."/>
            <person name="Tomlinson C."/>
            <person name="Mitreva M."/>
            <person name="Hou S."/>
            <person name="Chen J."/>
            <person name="Wollam A."/>
            <person name="Pepin K.H."/>
            <person name="Johnson M."/>
            <person name="Bhonagiri V."/>
            <person name="Zhang X."/>
            <person name="Suruliraj S."/>
            <person name="Warren W."/>
            <person name="Chinwalla A."/>
            <person name="Mardis E.R."/>
            <person name="Wilson R.K."/>
        </authorList>
    </citation>
    <scope>NUCLEOTIDE SEQUENCE [LARGE SCALE GENOMIC DNA]</scope>
    <source>
        <strain evidence="1 2">ATCC 29863</strain>
    </source>
</reference>
<dbReference type="EMBL" id="AGCK01000169">
    <property type="protein sequence ID" value="EHM49439.1"/>
    <property type="molecule type" value="Genomic_DNA"/>
</dbReference>
<comment type="caution">
    <text evidence="1">The sequence shown here is derived from an EMBL/GenBank/DDBJ whole genome shotgun (WGS) entry which is preliminary data.</text>
</comment>
<evidence type="ECO:0000313" key="2">
    <source>
        <dbReference type="Proteomes" id="UP000004459"/>
    </source>
</evidence>
<sequence length="61" mass="6968">FNLRKLLYLICLGQRKREVTVRCTYTDGGAEAKDLVQGSFRAFLTRELNKDTPGGNSCTWR</sequence>
<name>G9YRE7_FLAPL</name>
<dbReference type="HOGENOM" id="CLU_2909351_0_0_9"/>
<protein>
    <submittedName>
        <fullName evidence="1">Uncharacterized protein</fullName>
    </submittedName>
</protein>
<dbReference type="Proteomes" id="UP000004459">
    <property type="component" value="Unassembled WGS sequence"/>
</dbReference>
<dbReference type="AlphaFoldDB" id="G9YRE7"/>
<gene>
    <name evidence="1" type="ORF">HMPREF0372_02095</name>
</gene>
<proteinExistence type="predicted"/>
<accession>G9YRE7</accession>
<feature type="non-terminal residue" evidence="1">
    <location>
        <position position="1"/>
    </location>
</feature>